<proteinExistence type="inferred from homology"/>
<dbReference type="EMBL" id="MSDW01000001">
    <property type="protein sequence ID" value="OKY78028.1"/>
    <property type="molecule type" value="Genomic_DNA"/>
</dbReference>
<sequence>MIIMGVSGFLFDLDGVLIDSMSYHADSFISAFSEYGIDVDEKTIYDLEGKEDRYIIRDLLEEKGLLEEFNIEEITGRRRKIFNEIENTKAFDGMRDLLLDLGERYRLALVSGSNRENMEDFVDKFFPGVFDCLTSGDDAARQKPHADPYLTCLDKLNLDREEAIVVENAPLGVESAIRAGIKCLAVATYVDKKDLAAADEVFSDHMELKKYIKEKFL</sequence>
<evidence type="ECO:0000313" key="3">
    <source>
        <dbReference type="Proteomes" id="UP000185744"/>
    </source>
</evidence>
<dbReference type="PANTHER" id="PTHR43481:SF4">
    <property type="entry name" value="GLYCEROL-1-PHOSPHATE PHOSPHOHYDROLASE 1-RELATED"/>
    <property type="match status" value="1"/>
</dbReference>
<dbReference type="AlphaFoldDB" id="A0A1Q6DUK9"/>
<dbReference type="InterPro" id="IPR051806">
    <property type="entry name" value="HAD-like_SPP"/>
</dbReference>
<dbReference type="Proteomes" id="UP000185744">
    <property type="component" value="Unassembled WGS sequence"/>
</dbReference>
<dbReference type="Pfam" id="PF13419">
    <property type="entry name" value="HAD_2"/>
    <property type="match status" value="1"/>
</dbReference>
<dbReference type="InterPro" id="IPR023198">
    <property type="entry name" value="PGP-like_dom2"/>
</dbReference>
<dbReference type="NCBIfam" id="TIGR01509">
    <property type="entry name" value="HAD-SF-IA-v3"/>
    <property type="match status" value="1"/>
</dbReference>
<dbReference type="SFLD" id="SFLDS00003">
    <property type="entry name" value="Haloacid_Dehalogenase"/>
    <property type="match status" value="1"/>
</dbReference>
<reference evidence="2" key="1">
    <citation type="submission" date="2016-12" db="EMBL/GenBank/DDBJ databases">
        <title>Discovery of methanogenic haloarchaea.</title>
        <authorList>
            <person name="Sorokin D.Y."/>
            <person name="Makarova K.S."/>
            <person name="Abbas B."/>
            <person name="Ferrer M."/>
            <person name="Golyshin P.N."/>
        </authorList>
    </citation>
    <scope>NUCLEOTIDE SEQUENCE [LARGE SCALE GENOMIC DNA]</scope>
    <source>
        <strain evidence="2">HMET1</strain>
    </source>
</reference>
<dbReference type="CDD" id="cd07505">
    <property type="entry name" value="HAD_BPGM-like"/>
    <property type="match status" value="1"/>
</dbReference>
<accession>A0A1Q6DUK9</accession>
<protein>
    <submittedName>
        <fullName evidence="2">HAD superfamily hydrolase</fullName>
    </submittedName>
</protein>
<dbReference type="Gene3D" id="3.40.50.1000">
    <property type="entry name" value="HAD superfamily/HAD-like"/>
    <property type="match status" value="1"/>
</dbReference>
<dbReference type="InterPro" id="IPR006439">
    <property type="entry name" value="HAD-SF_hydro_IA"/>
</dbReference>
<dbReference type="GO" id="GO:0050308">
    <property type="term" value="F:sugar-phosphatase activity"/>
    <property type="evidence" value="ECO:0007669"/>
    <property type="project" value="TreeGrafter"/>
</dbReference>
<dbReference type="InterPro" id="IPR023214">
    <property type="entry name" value="HAD_sf"/>
</dbReference>
<dbReference type="SFLD" id="SFLDG01129">
    <property type="entry name" value="C1.5:_HAD__Beta-PGM__Phosphata"/>
    <property type="match status" value="1"/>
</dbReference>
<name>A0A1Q6DUK9_METT1</name>
<dbReference type="Gene3D" id="1.10.150.240">
    <property type="entry name" value="Putative phosphatase, domain 2"/>
    <property type="match status" value="1"/>
</dbReference>
<keyword evidence="2" id="KW-0378">Hydrolase</keyword>
<dbReference type="PANTHER" id="PTHR43481">
    <property type="entry name" value="FRUCTOSE-1-PHOSPHATE PHOSPHATASE"/>
    <property type="match status" value="1"/>
</dbReference>
<keyword evidence="3" id="KW-1185">Reference proteome</keyword>
<dbReference type="STRING" id="1903181.BTN85_0506"/>
<dbReference type="SUPFAM" id="SSF56784">
    <property type="entry name" value="HAD-like"/>
    <property type="match status" value="1"/>
</dbReference>
<dbReference type="InParanoid" id="A0A1Q6DUK9"/>
<comment type="caution">
    <text evidence="2">The sequence shown here is derived from an EMBL/GenBank/DDBJ whole genome shotgun (WGS) entry which is preliminary data.</text>
</comment>
<dbReference type="SFLD" id="SFLDG01135">
    <property type="entry name" value="C1.5.6:_HAD__Beta-PGM__Phospha"/>
    <property type="match status" value="1"/>
</dbReference>
<evidence type="ECO:0000313" key="2">
    <source>
        <dbReference type="EMBL" id="OKY78028.1"/>
    </source>
</evidence>
<dbReference type="InterPro" id="IPR041492">
    <property type="entry name" value="HAD_2"/>
</dbReference>
<dbReference type="InterPro" id="IPR036412">
    <property type="entry name" value="HAD-like_sf"/>
</dbReference>
<gene>
    <name evidence="2" type="ORF">BTN85_0506</name>
</gene>
<comment type="similarity">
    <text evidence="1">Belongs to the HAD-like hydrolase superfamily.</text>
</comment>
<evidence type="ECO:0000256" key="1">
    <source>
        <dbReference type="ARBA" id="ARBA00007958"/>
    </source>
</evidence>
<organism evidence="2 3">
    <name type="scientific">Methanohalarchaeum thermophilum</name>
    <dbReference type="NCBI Taxonomy" id="1903181"/>
    <lineage>
        <taxon>Archaea</taxon>
        <taxon>Methanobacteriati</taxon>
        <taxon>Methanobacteriota</taxon>
        <taxon>Methanonatronarchaeia</taxon>
        <taxon>Methanonatronarchaeales</taxon>
        <taxon>Methanonatronarchaeaceae</taxon>
        <taxon>Candidatus Methanohalarchaeum</taxon>
    </lineage>
</organism>